<dbReference type="EMBL" id="JAUTAS010000001">
    <property type="protein sequence ID" value="MDQ1107655.1"/>
    <property type="molecule type" value="Genomic_DNA"/>
</dbReference>
<organism evidence="1 2">
    <name type="scientific">Stenotrophomonas rhizophila</name>
    <dbReference type="NCBI Taxonomy" id="216778"/>
    <lineage>
        <taxon>Bacteria</taxon>
        <taxon>Pseudomonadati</taxon>
        <taxon>Pseudomonadota</taxon>
        <taxon>Gammaproteobacteria</taxon>
        <taxon>Lysobacterales</taxon>
        <taxon>Lysobacteraceae</taxon>
        <taxon>Stenotrophomonas</taxon>
    </lineage>
</organism>
<protein>
    <submittedName>
        <fullName evidence="1">Uncharacterized protein</fullName>
    </submittedName>
</protein>
<dbReference type="AlphaFoldDB" id="A0AAP5AHR2"/>
<evidence type="ECO:0000313" key="2">
    <source>
        <dbReference type="Proteomes" id="UP001226084"/>
    </source>
</evidence>
<accession>A0AAP5AHR2</accession>
<sequence>MLDIDFVGVKDRGSLQARGEFTIRSSGARSSDIPLGDPGRSLVDDYYVRVLRRDSATSEWREDDPDLGHSRAPAGALELEPAGSTTLYVKKWLFSDQPSLPEGEFAILFYNEDFTCRSISAPFTTH</sequence>
<dbReference type="RefSeq" id="WP_307106416.1">
    <property type="nucleotide sequence ID" value="NZ_JAUTAS010000001.1"/>
</dbReference>
<proteinExistence type="predicted"/>
<dbReference type="Proteomes" id="UP001226084">
    <property type="component" value="Unassembled WGS sequence"/>
</dbReference>
<reference evidence="1" key="1">
    <citation type="submission" date="2023-07" db="EMBL/GenBank/DDBJ databases">
        <title>Functional and genomic diversity of the sorghum phyllosphere microbiome.</title>
        <authorList>
            <person name="Shade A."/>
        </authorList>
    </citation>
    <scope>NUCLEOTIDE SEQUENCE</scope>
    <source>
        <strain evidence="1">SORGH_AS_0457</strain>
    </source>
</reference>
<comment type="caution">
    <text evidence="1">The sequence shown here is derived from an EMBL/GenBank/DDBJ whole genome shotgun (WGS) entry which is preliminary data.</text>
</comment>
<gene>
    <name evidence="1" type="ORF">QE424_000814</name>
</gene>
<name>A0AAP5AHR2_9GAMM</name>
<evidence type="ECO:0000313" key="1">
    <source>
        <dbReference type="EMBL" id="MDQ1107655.1"/>
    </source>
</evidence>